<dbReference type="AlphaFoldDB" id="A0A851MZK7"/>
<comment type="caution">
    <text evidence="1">The sequence shown here is derived from an EMBL/GenBank/DDBJ whole genome shotgun (WGS) entry which is preliminary data.</text>
</comment>
<evidence type="ECO:0000313" key="1">
    <source>
        <dbReference type="EMBL" id="NXC34853.1"/>
    </source>
</evidence>
<dbReference type="Proteomes" id="UP000614027">
    <property type="component" value="Unassembled WGS sequence"/>
</dbReference>
<dbReference type="OrthoDB" id="9950230at2759"/>
<keyword evidence="2" id="KW-1185">Reference proteome</keyword>
<dbReference type="EMBL" id="WBMV01007776">
    <property type="protein sequence ID" value="NXC34853.1"/>
    <property type="molecule type" value="Genomic_DNA"/>
</dbReference>
<name>A0A851MZK7_9DEND</name>
<protein>
    <submittedName>
        <fullName evidence="1">ENR1 protein</fullName>
    </submittedName>
</protein>
<accession>A0A851MZK7</accession>
<gene>
    <name evidence="1" type="primary">Erv31_7</name>
    <name evidence="1" type="ORF">CAMPRO_R15795</name>
</gene>
<feature type="non-terminal residue" evidence="1">
    <location>
        <position position="83"/>
    </location>
</feature>
<proteinExistence type="predicted"/>
<feature type="non-terminal residue" evidence="1">
    <location>
        <position position="1"/>
    </location>
</feature>
<reference evidence="1" key="1">
    <citation type="submission" date="2019-09" db="EMBL/GenBank/DDBJ databases">
        <title>Bird 10,000 Genomes (B10K) Project - Family phase.</title>
        <authorList>
            <person name="Zhang G."/>
        </authorList>
    </citation>
    <scope>NUCLEOTIDE SEQUENCE</scope>
    <source>
        <strain evidence="1">B10K-DU-001-09</strain>
        <tissue evidence="1">Muscle</tissue>
    </source>
</reference>
<sequence>QECVEKEINPFWGVRGLSKYWEHPFEIRNTSWEAPEQLFWICGNSAYTNLPRDWSGSCTIGIIKPAFFLLSCKNQGKNWVSNC</sequence>
<organism evidence="1 2">
    <name type="scientific">Campylorhamphus procurvoides</name>
    <dbReference type="NCBI Taxonomy" id="190295"/>
    <lineage>
        <taxon>Eukaryota</taxon>
        <taxon>Metazoa</taxon>
        <taxon>Chordata</taxon>
        <taxon>Craniata</taxon>
        <taxon>Vertebrata</taxon>
        <taxon>Euteleostomi</taxon>
        <taxon>Archelosauria</taxon>
        <taxon>Archosauria</taxon>
        <taxon>Dinosauria</taxon>
        <taxon>Saurischia</taxon>
        <taxon>Theropoda</taxon>
        <taxon>Coelurosauria</taxon>
        <taxon>Aves</taxon>
        <taxon>Neognathae</taxon>
        <taxon>Neoaves</taxon>
        <taxon>Telluraves</taxon>
        <taxon>Australaves</taxon>
        <taxon>Passeriformes</taxon>
        <taxon>Dendrocolaptidae</taxon>
        <taxon>Campylorhamphus</taxon>
    </lineage>
</organism>
<evidence type="ECO:0000313" key="2">
    <source>
        <dbReference type="Proteomes" id="UP000614027"/>
    </source>
</evidence>